<dbReference type="Gramene" id="OIT32140">
    <property type="protein sequence ID" value="OIT32140"/>
    <property type="gene ID" value="A4A49_08908"/>
</dbReference>
<dbReference type="InterPro" id="IPR040256">
    <property type="entry name" value="At4g02000-like"/>
</dbReference>
<feature type="compositionally biased region" description="Basic residues" evidence="1">
    <location>
        <begin position="378"/>
        <end position="395"/>
    </location>
</feature>
<dbReference type="PANTHER" id="PTHR31286">
    <property type="entry name" value="GLYCINE-RICH CELL WALL STRUCTURAL PROTEIN 1.8-LIKE"/>
    <property type="match status" value="1"/>
</dbReference>
<evidence type="ECO:0000313" key="2">
    <source>
        <dbReference type="EMBL" id="OIT32140.1"/>
    </source>
</evidence>
<protein>
    <submittedName>
        <fullName evidence="2">Uncharacterized protein</fullName>
    </submittedName>
</protein>
<dbReference type="PANTHER" id="PTHR31286:SF164">
    <property type="entry name" value="ZINC FINGER, CCHC-TYPE"/>
    <property type="match status" value="1"/>
</dbReference>
<feature type="compositionally biased region" description="Basic and acidic residues" evidence="1">
    <location>
        <begin position="232"/>
        <end position="244"/>
    </location>
</feature>
<organism evidence="2 3">
    <name type="scientific">Nicotiana attenuata</name>
    <name type="common">Coyote tobacco</name>
    <dbReference type="NCBI Taxonomy" id="49451"/>
    <lineage>
        <taxon>Eukaryota</taxon>
        <taxon>Viridiplantae</taxon>
        <taxon>Streptophyta</taxon>
        <taxon>Embryophyta</taxon>
        <taxon>Tracheophyta</taxon>
        <taxon>Spermatophyta</taxon>
        <taxon>Magnoliopsida</taxon>
        <taxon>eudicotyledons</taxon>
        <taxon>Gunneridae</taxon>
        <taxon>Pentapetalae</taxon>
        <taxon>asterids</taxon>
        <taxon>lamiids</taxon>
        <taxon>Solanales</taxon>
        <taxon>Solanaceae</taxon>
        <taxon>Nicotianoideae</taxon>
        <taxon>Nicotianeae</taxon>
        <taxon>Nicotiana</taxon>
    </lineage>
</organism>
<proteinExistence type="predicted"/>
<comment type="caution">
    <text evidence="2">The sequence shown here is derived from an EMBL/GenBank/DDBJ whole genome shotgun (WGS) entry which is preliminary data.</text>
</comment>
<dbReference type="Proteomes" id="UP000187609">
    <property type="component" value="Unassembled WGS sequence"/>
</dbReference>
<accession>A0A314KS20</accession>
<keyword evidence="3" id="KW-1185">Reference proteome</keyword>
<feature type="region of interest" description="Disordered" evidence="1">
    <location>
        <begin position="358"/>
        <end position="395"/>
    </location>
</feature>
<evidence type="ECO:0000256" key="1">
    <source>
        <dbReference type="SAM" id="MobiDB-lite"/>
    </source>
</evidence>
<dbReference type="AlphaFoldDB" id="A0A314KS20"/>
<feature type="compositionally biased region" description="Polar residues" evidence="1">
    <location>
        <begin position="187"/>
        <end position="218"/>
    </location>
</feature>
<sequence>MATQSADPIGMNLNYASKVVSSSSPTSSTCQGRESVIATHTIHNGMPAVLFKAIDYYGVMAEECKLTIVRRFLKPRPQIDKIRVIEIEGQQMWLQKWSPDFKPEKDLPIAPVWVLLPGLPFHMHTWNYVKQVVSAIGTPLEMDLATKGRTTPSMAKKGKKTAENRELEAQKSAENRNEDNRLLGDQNMESGNKLGTVTNRENTGLVDQSNETAATVSAESVEAGTDANVGQSEHRINQKQKNENLKTGTAVNRESVRLGDQNKESKATEYAGPTEHTDQNKKYISAESETANKAGSKNTVSVKRKKSEKQDPRTAVYSENLRLVDQNKEFEVDESAEIDGTGTATNTEQTVNRISQVQNNEAKSDKHFQQPPSNIRERSRKKTKKSKNKKLAQKRAKVLFKPMYNLSDDSSWRKKHNKEISLAFQNMNQNSADDNVCEQGGQANVCELGDQPKAVNEQTKAVNDQAEAVNDQLPSRSKLDK</sequence>
<gene>
    <name evidence="2" type="ORF">A4A49_08908</name>
</gene>
<dbReference type="EMBL" id="MJEQ01001118">
    <property type="protein sequence ID" value="OIT32140.1"/>
    <property type="molecule type" value="Genomic_DNA"/>
</dbReference>
<reference evidence="2" key="1">
    <citation type="submission" date="2016-11" db="EMBL/GenBank/DDBJ databases">
        <title>The genome of Nicotiana attenuata.</title>
        <authorList>
            <person name="Xu S."/>
            <person name="Brockmoeller T."/>
            <person name="Gaquerel E."/>
            <person name="Navarro A."/>
            <person name="Kuhl H."/>
            <person name="Gase K."/>
            <person name="Ling Z."/>
            <person name="Zhou W."/>
            <person name="Kreitzer C."/>
            <person name="Stanke M."/>
            <person name="Tang H."/>
            <person name="Lyons E."/>
            <person name="Pandey P."/>
            <person name="Pandey S.P."/>
            <person name="Timmermann B."/>
            <person name="Baldwin I.T."/>
        </authorList>
    </citation>
    <scope>NUCLEOTIDE SEQUENCE [LARGE SCALE GENOMIC DNA]</scope>
    <source>
        <strain evidence="2">UT</strain>
    </source>
</reference>
<evidence type="ECO:0000313" key="3">
    <source>
        <dbReference type="Proteomes" id="UP000187609"/>
    </source>
</evidence>
<feature type="compositionally biased region" description="Polar residues" evidence="1">
    <location>
        <begin position="287"/>
        <end position="301"/>
    </location>
</feature>
<name>A0A314KS20_NICAT</name>
<feature type="region of interest" description="Disordered" evidence="1">
    <location>
        <begin position="146"/>
        <end position="317"/>
    </location>
</feature>
<feature type="compositionally biased region" description="Basic and acidic residues" evidence="1">
    <location>
        <begin position="254"/>
        <end position="267"/>
    </location>
</feature>
<feature type="compositionally biased region" description="Basic and acidic residues" evidence="1">
    <location>
        <begin position="160"/>
        <end position="182"/>
    </location>
</feature>